<proteinExistence type="predicted"/>
<reference evidence="2" key="1">
    <citation type="journal article" date="2020" name="mSystems">
        <title>Genome- and Community-Level Interaction Insights into Carbon Utilization and Element Cycling Functions of Hydrothermarchaeota in Hydrothermal Sediment.</title>
        <authorList>
            <person name="Zhou Z."/>
            <person name="Liu Y."/>
            <person name="Xu W."/>
            <person name="Pan J."/>
            <person name="Luo Z.H."/>
            <person name="Li M."/>
        </authorList>
    </citation>
    <scope>NUCLEOTIDE SEQUENCE [LARGE SCALE GENOMIC DNA]</scope>
    <source>
        <strain evidence="2">SpSt-16</strain>
    </source>
</reference>
<evidence type="ECO:0000259" key="1">
    <source>
        <dbReference type="SMART" id="SM00933"/>
    </source>
</evidence>
<comment type="caution">
    <text evidence="2">The sequence shown here is derived from an EMBL/GenBank/DDBJ whole genome shotgun (WGS) entry which is preliminary data.</text>
</comment>
<protein>
    <submittedName>
        <fullName evidence="2">DNA double-strand break repair nuclease NurA</fullName>
    </submittedName>
</protein>
<dbReference type="InterPro" id="IPR018977">
    <property type="entry name" value="NurA_domain"/>
</dbReference>
<dbReference type="SMART" id="SM00933">
    <property type="entry name" value="NurA"/>
    <property type="match status" value="1"/>
</dbReference>
<sequence>METPDTLVAEEIAGVAPEIVSKVLSKTATKLAREVEKVRAYIDRIRGAIESRRGLDTFLIGRAGDYDRLCYASIDSSFTAPAIELVGGYLGIIAVVTVFYGSRCARDSRGGVGAEVFTELWFNRDRVNDFAKYYERSAAVRLLEMKRRGEAYFDVLLVDGEIIPRFLGKAAADPVKKKLVDIAGRMLELADETDTAVVGVLKRSYSRDLVNILGLHDLRLSDRAVMSLVLEPGEYLVVGSYSYLHQELEKLRNMPDVDKNWLNARLEWCEGLLRNIPSGYNVKLAFYRALKTLYPTATKVEYVTSDSLHEDSLLSNLVKISTATGLPAPIDEADRLATATLTKEVRQTAYQKLVAEVAKNVGSSARDILPLLSLTNPEKLGPIL</sequence>
<feature type="domain" description="NurA" evidence="1">
    <location>
        <begin position="69"/>
        <end position="339"/>
    </location>
</feature>
<evidence type="ECO:0000313" key="2">
    <source>
        <dbReference type="EMBL" id="HEW53291.1"/>
    </source>
</evidence>
<gene>
    <name evidence="2" type="ORF">ENO77_03900</name>
</gene>
<dbReference type="EMBL" id="DSGT01000009">
    <property type="protein sequence ID" value="HEW53291.1"/>
    <property type="molecule type" value="Genomic_DNA"/>
</dbReference>
<name>A0A7C2VGV8_9CREN</name>
<organism evidence="2">
    <name type="scientific">Ignisphaera aggregans</name>
    <dbReference type="NCBI Taxonomy" id="334771"/>
    <lineage>
        <taxon>Archaea</taxon>
        <taxon>Thermoproteota</taxon>
        <taxon>Thermoprotei</taxon>
        <taxon>Desulfurococcales</taxon>
        <taxon>Desulfurococcaceae</taxon>
        <taxon>Ignisphaera</taxon>
    </lineage>
</organism>
<accession>A0A7C2VGV8</accession>
<dbReference type="AlphaFoldDB" id="A0A7C2VGV8"/>
<dbReference type="Pfam" id="PF09376">
    <property type="entry name" value="NurA"/>
    <property type="match status" value="1"/>
</dbReference>